<protein>
    <submittedName>
        <fullName evidence="2">Uncharacterized protein</fullName>
    </submittedName>
</protein>
<gene>
    <name evidence="2" type="ORF">ADEAN_000359700</name>
</gene>
<feature type="compositionally biased region" description="Basic and acidic residues" evidence="1">
    <location>
        <begin position="131"/>
        <end position="141"/>
    </location>
</feature>
<dbReference type="VEuPathDB" id="TriTrypDB:ADEAN_000359700"/>
<sequence length="169" mass="18208">MKLLEEELQLYREAMAAGLIHRRGAPRDGALSAHFFATSDPNAQDGMLSGEKRKVALQHQSSALRQEVELLDKELARMKVLTQQVSGQNSSLADLVQTYRDRLRQEALTVLGNLGPKGTSGSTVLPTESDGEGRSAVHQAEDPAATEGGEPAGRSAVSGFRFPHEEDDG</sequence>
<reference evidence="2 3" key="1">
    <citation type="submission" date="2020-08" db="EMBL/GenBank/DDBJ databases">
        <authorList>
            <person name="Newling K."/>
            <person name="Davey J."/>
            <person name="Forrester S."/>
        </authorList>
    </citation>
    <scope>NUCLEOTIDE SEQUENCE [LARGE SCALE GENOMIC DNA]</scope>
    <source>
        <strain evidence="3">Crithidia deanei Carvalho (ATCC PRA-265)</strain>
    </source>
</reference>
<dbReference type="EMBL" id="LR877150">
    <property type="protein sequence ID" value="CAD2216136.1"/>
    <property type="molecule type" value="Genomic_DNA"/>
</dbReference>
<evidence type="ECO:0000256" key="1">
    <source>
        <dbReference type="SAM" id="MobiDB-lite"/>
    </source>
</evidence>
<dbReference type="Proteomes" id="UP000515908">
    <property type="component" value="Chromosome 06"/>
</dbReference>
<keyword evidence="3" id="KW-1185">Reference proteome</keyword>
<proteinExistence type="predicted"/>
<name>A0A7G2C8M6_9TRYP</name>
<feature type="region of interest" description="Disordered" evidence="1">
    <location>
        <begin position="112"/>
        <end position="169"/>
    </location>
</feature>
<dbReference type="AlphaFoldDB" id="A0A7G2C8M6"/>
<evidence type="ECO:0000313" key="3">
    <source>
        <dbReference type="Proteomes" id="UP000515908"/>
    </source>
</evidence>
<organism evidence="2 3">
    <name type="scientific">Angomonas deanei</name>
    <dbReference type="NCBI Taxonomy" id="59799"/>
    <lineage>
        <taxon>Eukaryota</taxon>
        <taxon>Discoba</taxon>
        <taxon>Euglenozoa</taxon>
        <taxon>Kinetoplastea</taxon>
        <taxon>Metakinetoplastina</taxon>
        <taxon>Trypanosomatida</taxon>
        <taxon>Trypanosomatidae</taxon>
        <taxon>Strigomonadinae</taxon>
        <taxon>Angomonas</taxon>
    </lineage>
</organism>
<accession>A0A7G2C8M6</accession>
<evidence type="ECO:0000313" key="2">
    <source>
        <dbReference type="EMBL" id="CAD2216136.1"/>
    </source>
</evidence>